<feature type="non-terminal residue" evidence="3">
    <location>
        <position position="245"/>
    </location>
</feature>
<name>A0AAV5U7Y5_9BILA</name>
<dbReference type="Pfam" id="PF02820">
    <property type="entry name" value="MBT"/>
    <property type="match status" value="1"/>
</dbReference>
<dbReference type="GO" id="GO:0045892">
    <property type="term" value="P:negative regulation of DNA-templated transcription"/>
    <property type="evidence" value="ECO:0007669"/>
    <property type="project" value="TreeGrafter"/>
</dbReference>
<evidence type="ECO:0000313" key="3">
    <source>
        <dbReference type="EMBL" id="GMT02563.1"/>
    </source>
</evidence>
<dbReference type="PROSITE" id="PS51079">
    <property type="entry name" value="MBT"/>
    <property type="match status" value="1"/>
</dbReference>
<dbReference type="GO" id="GO:0042393">
    <property type="term" value="F:histone binding"/>
    <property type="evidence" value="ECO:0007669"/>
    <property type="project" value="TreeGrafter"/>
</dbReference>
<evidence type="ECO:0000256" key="1">
    <source>
        <dbReference type="ARBA" id="ARBA00022737"/>
    </source>
</evidence>
<dbReference type="AlphaFoldDB" id="A0AAV5U7Y5"/>
<feature type="non-terminal residue" evidence="3">
    <location>
        <position position="1"/>
    </location>
</feature>
<keyword evidence="4" id="KW-1185">Reference proteome</keyword>
<dbReference type="InterPro" id="IPR004092">
    <property type="entry name" value="Mbt"/>
</dbReference>
<proteinExistence type="predicted"/>
<dbReference type="PANTHER" id="PTHR12247:SF131">
    <property type="entry name" value="LD05287P"/>
    <property type="match status" value="1"/>
</dbReference>
<reference evidence="3" key="1">
    <citation type="submission" date="2023-10" db="EMBL/GenBank/DDBJ databases">
        <title>Genome assembly of Pristionchus species.</title>
        <authorList>
            <person name="Yoshida K."/>
            <person name="Sommer R.J."/>
        </authorList>
    </citation>
    <scope>NUCLEOTIDE SEQUENCE</scope>
    <source>
        <strain evidence="3">RS0144</strain>
    </source>
</reference>
<dbReference type="EMBL" id="BTSX01000005">
    <property type="protein sequence ID" value="GMT02563.1"/>
    <property type="molecule type" value="Genomic_DNA"/>
</dbReference>
<dbReference type="GO" id="GO:0003682">
    <property type="term" value="F:chromatin binding"/>
    <property type="evidence" value="ECO:0007669"/>
    <property type="project" value="TreeGrafter"/>
</dbReference>
<dbReference type="SMART" id="SM00561">
    <property type="entry name" value="MBT"/>
    <property type="match status" value="1"/>
</dbReference>
<evidence type="ECO:0000313" key="4">
    <source>
        <dbReference type="Proteomes" id="UP001432027"/>
    </source>
</evidence>
<dbReference type="SUPFAM" id="SSF63748">
    <property type="entry name" value="Tudor/PWWP/MBT"/>
    <property type="match status" value="2"/>
</dbReference>
<dbReference type="Proteomes" id="UP001432027">
    <property type="component" value="Unassembled WGS sequence"/>
</dbReference>
<evidence type="ECO:0000256" key="2">
    <source>
        <dbReference type="PROSITE-ProRule" id="PRU00459"/>
    </source>
</evidence>
<feature type="repeat" description="MBT" evidence="2">
    <location>
        <begin position="122"/>
        <end position="229"/>
    </location>
</feature>
<dbReference type="Gene3D" id="2.30.30.140">
    <property type="match status" value="2"/>
</dbReference>
<dbReference type="PANTHER" id="PTHR12247">
    <property type="entry name" value="POLYCOMB GROUP PROTEIN"/>
    <property type="match status" value="1"/>
</dbReference>
<protein>
    <submittedName>
        <fullName evidence="3">Uncharacterized protein</fullName>
    </submittedName>
</protein>
<dbReference type="InterPro" id="IPR050548">
    <property type="entry name" value="PcG_chromatin_remod_factors"/>
</dbReference>
<accession>A0AAV5U7Y5</accession>
<gene>
    <name evidence="3" type="ORF">PENTCL1PPCAC_24737</name>
</gene>
<keyword evidence="1" id="KW-0677">Repeat</keyword>
<dbReference type="GO" id="GO:0005634">
    <property type="term" value="C:nucleus"/>
    <property type="evidence" value="ECO:0007669"/>
    <property type="project" value="InterPro"/>
</dbReference>
<comment type="caution">
    <text evidence="3">The sequence shown here is derived from an EMBL/GenBank/DDBJ whole genome shotgun (WGS) entry which is preliminary data.</text>
</comment>
<organism evidence="3 4">
    <name type="scientific">Pristionchus entomophagus</name>
    <dbReference type="NCBI Taxonomy" id="358040"/>
    <lineage>
        <taxon>Eukaryota</taxon>
        <taxon>Metazoa</taxon>
        <taxon>Ecdysozoa</taxon>
        <taxon>Nematoda</taxon>
        <taxon>Chromadorea</taxon>
        <taxon>Rhabditida</taxon>
        <taxon>Rhabditina</taxon>
        <taxon>Diplogasteromorpha</taxon>
        <taxon>Diplogasteroidea</taxon>
        <taxon>Neodiplogasteridae</taxon>
        <taxon>Pristionchus</taxon>
    </lineage>
</organism>
<sequence length="245" mass="28101">PSYTLNFGTWAPINAFHEPSMKGTLVQLAKGTLVEVELPANDKMRTNMLEGWITPVWIAECMHMIGYYILVRWCGAKKADAGYFWVHSANAAVHQIGYTEKMRLSGYALLPPYIMIYNETESGWQNFLYQRIANRRTTDDQFDDRGTEISCNKFRVGERVETTHEDESSVLCPAVVKKVRGRRVLLEYSRHDIAKADLVEKENMWMDMNDDLIYPVGFAQTMGLRMSATKKYMAHVGEIAKTIQN</sequence>